<dbReference type="Pfam" id="PF07714">
    <property type="entry name" value="PK_Tyr_Ser-Thr"/>
    <property type="match status" value="1"/>
</dbReference>
<evidence type="ECO:0000256" key="1">
    <source>
        <dbReference type="ARBA" id="ARBA00022527"/>
    </source>
</evidence>
<dbReference type="InterPro" id="IPR008271">
    <property type="entry name" value="Ser/Thr_kinase_AS"/>
</dbReference>
<dbReference type="GO" id="GO:0005524">
    <property type="term" value="F:ATP binding"/>
    <property type="evidence" value="ECO:0007669"/>
    <property type="project" value="UniProtKB-UniRule"/>
</dbReference>
<dbReference type="EMBL" id="HBFM01006927">
    <property type="protein sequence ID" value="CAD8767897.1"/>
    <property type="molecule type" value="Transcribed_RNA"/>
</dbReference>
<evidence type="ECO:0000256" key="3">
    <source>
        <dbReference type="ARBA" id="ARBA00022741"/>
    </source>
</evidence>
<protein>
    <recommendedName>
        <fullName evidence="8">Protein kinase domain-containing protein</fullName>
    </recommendedName>
</protein>
<keyword evidence="5 6" id="KW-0067">ATP-binding</keyword>
<dbReference type="GO" id="GO:0004674">
    <property type="term" value="F:protein serine/threonine kinase activity"/>
    <property type="evidence" value="ECO:0007669"/>
    <property type="project" value="UniProtKB-KW"/>
</dbReference>
<dbReference type="PROSITE" id="PS00107">
    <property type="entry name" value="PROTEIN_KINASE_ATP"/>
    <property type="match status" value="1"/>
</dbReference>
<dbReference type="GO" id="GO:0007165">
    <property type="term" value="P:signal transduction"/>
    <property type="evidence" value="ECO:0007669"/>
    <property type="project" value="TreeGrafter"/>
</dbReference>
<sequence>MSTKSSPIFSGFNTIDSSKLGGENRIGQSPRLQSSPLAPDSSPQYSGRFQFHPKRPGINIDSPEVTPRRDSIVSEIDAILARQNTPQPTGDSSPSTPILNQNITDLTGELREMEQKLSLSLSFKFGTNWKNQLDGRAPSSVIDSSYPGFSDDNSNISEDIFRVPGESGYSSTPRIAAENEPKVLNTVLSAIPPALNLPIGLSGTIVPAPHPLVLGGGGGGGPAGGRPRVPLPLKVNVGSQLDRGEWTSEGVWKRALPPGADKPPPPNLQQIKPDDLVKIRELGRGCFGSVWLARWRGVEVALKELLSQGGAVTDAPPADVFSEAERLAALRHPCILAFYGIVSAPGCCATVVEFMRMGSLKSALQRLRKEGVDVPPITRGTIALSVARGMEYLHSQSVVHFDLKCDNLLCDLRDLHRPAVKIGDLGLSKQKLESFISGNMRGTLPWMAPELFPSVRETAANAGHPINGGAGSGSGVDDRVNEKVDVFSYGIVLWEIWRLGEQPYGDIAVNEIFGGVMTGSLRPSVANGDFPPEWVALMEACWGGVPKRRPSFTEIAETLEALVDQWSIGGGELGRG</sequence>
<proteinExistence type="predicted"/>
<keyword evidence="4" id="KW-0418">Kinase</keyword>
<dbReference type="InterPro" id="IPR050167">
    <property type="entry name" value="Ser_Thr_protein_kinase"/>
</dbReference>
<dbReference type="InterPro" id="IPR011009">
    <property type="entry name" value="Kinase-like_dom_sf"/>
</dbReference>
<evidence type="ECO:0000256" key="7">
    <source>
        <dbReference type="SAM" id="MobiDB-lite"/>
    </source>
</evidence>
<dbReference type="Gene3D" id="1.10.510.10">
    <property type="entry name" value="Transferase(Phosphotransferase) domain 1"/>
    <property type="match status" value="1"/>
</dbReference>
<feature type="binding site" evidence="6">
    <location>
        <position position="303"/>
    </location>
    <ligand>
        <name>ATP</name>
        <dbReference type="ChEBI" id="CHEBI:30616"/>
    </ligand>
</feature>
<reference evidence="9" key="1">
    <citation type="submission" date="2021-01" db="EMBL/GenBank/DDBJ databases">
        <authorList>
            <person name="Corre E."/>
            <person name="Pelletier E."/>
            <person name="Niang G."/>
            <person name="Scheremetjew M."/>
            <person name="Finn R."/>
            <person name="Kale V."/>
            <person name="Holt S."/>
            <person name="Cochrane G."/>
            <person name="Meng A."/>
            <person name="Brown T."/>
            <person name="Cohen L."/>
        </authorList>
    </citation>
    <scope>NUCLEOTIDE SEQUENCE</scope>
    <source>
        <strain evidence="9">SAG 63-3</strain>
    </source>
</reference>
<dbReference type="AlphaFoldDB" id="A0A7S0YBU5"/>
<accession>A0A7S0YBU5</accession>
<name>A0A7S0YBU5_9CHLO</name>
<dbReference type="GO" id="GO:0005737">
    <property type="term" value="C:cytoplasm"/>
    <property type="evidence" value="ECO:0007669"/>
    <property type="project" value="TreeGrafter"/>
</dbReference>
<evidence type="ECO:0000256" key="5">
    <source>
        <dbReference type="ARBA" id="ARBA00022840"/>
    </source>
</evidence>
<dbReference type="InterPro" id="IPR001245">
    <property type="entry name" value="Ser-Thr/Tyr_kinase_cat_dom"/>
</dbReference>
<dbReference type="PANTHER" id="PTHR23257:SF963">
    <property type="entry name" value="AT08303P"/>
    <property type="match status" value="1"/>
</dbReference>
<dbReference type="PANTHER" id="PTHR23257">
    <property type="entry name" value="SERINE-THREONINE PROTEIN KINASE"/>
    <property type="match status" value="1"/>
</dbReference>
<keyword evidence="2" id="KW-0808">Transferase</keyword>
<dbReference type="PROSITE" id="PS00108">
    <property type="entry name" value="PROTEIN_KINASE_ST"/>
    <property type="match status" value="1"/>
</dbReference>
<dbReference type="InterPro" id="IPR000719">
    <property type="entry name" value="Prot_kinase_dom"/>
</dbReference>
<gene>
    <name evidence="9" type="ORF">PPAR00522_LOCUS4293</name>
</gene>
<evidence type="ECO:0000313" key="9">
    <source>
        <dbReference type="EMBL" id="CAD8767897.1"/>
    </source>
</evidence>
<feature type="compositionally biased region" description="Polar residues" evidence="7">
    <location>
        <begin position="1"/>
        <end position="17"/>
    </location>
</feature>
<dbReference type="SUPFAM" id="SSF56112">
    <property type="entry name" value="Protein kinase-like (PK-like)"/>
    <property type="match status" value="1"/>
</dbReference>
<evidence type="ECO:0000256" key="6">
    <source>
        <dbReference type="PROSITE-ProRule" id="PRU10141"/>
    </source>
</evidence>
<keyword evidence="3 6" id="KW-0547">Nucleotide-binding</keyword>
<evidence type="ECO:0000259" key="8">
    <source>
        <dbReference type="PROSITE" id="PS50011"/>
    </source>
</evidence>
<dbReference type="PROSITE" id="PS50011">
    <property type="entry name" value="PROTEIN_KINASE_DOM"/>
    <property type="match status" value="1"/>
</dbReference>
<dbReference type="PRINTS" id="PR00109">
    <property type="entry name" value="TYRKINASE"/>
</dbReference>
<evidence type="ECO:0000256" key="2">
    <source>
        <dbReference type="ARBA" id="ARBA00022679"/>
    </source>
</evidence>
<feature type="domain" description="Protein kinase" evidence="8">
    <location>
        <begin position="276"/>
        <end position="563"/>
    </location>
</feature>
<keyword evidence="1" id="KW-0723">Serine/threonine-protein kinase</keyword>
<feature type="region of interest" description="Disordered" evidence="7">
    <location>
        <begin position="1"/>
        <end position="67"/>
    </location>
</feature>
<feature type="compositionally biased region" description="Polar residues" evidence="7">
    <location>
        <begin position="26"/>
        <end position="47"/>
    </location>
</feature>
<dbReference type="InterPro" id="IPR017441">
    <property type="entry name" value="Protein_kinase_ATP_BS"/>
</dbReference>
<organism evidence="9">
    <name type="scientific">Polytomella parva</name>
    <dbReference type="NCBI Taxonomy" id="51329"/>
    <lineage>
        <taxon>Eukaryota</taxon>
        <taxon>Viridiplantae</taxon>
        <taxon>Chlorophyta</taxon>
        <taxon>core chlorophytes</taxon>
        <taxon>Chlorophyceae</taxon>
        <taxon>CS clade</taxon>
        <taxon>Chlamydomonadales</taxon>
        <taxon>Chlamydomonadaceae</taxon>
        <taxon>Polytomella</taxon>
    </lineage>
</organism>
<evidence type="ECO:0000256" key="4">
    <source>
        <dbReference type="ARBA" id="ARBA00022777"/>
    </source>
</evidence>
<dbReference type="SMART" id="SM00220">
    <property type="entry name" value="S_TKc"/>
    <property type="match status" value="1"/>
</dbReference>